<keyword evidence="1" id="KW-0472">Membrane</keyword>
<keyword evidence="1" id="KW-0812">Transmembrane</keyword>
<dbReference type="GeneID" id="108854418"/>
<gene>
    <name evidence="3" type="primary">LOC108854418</name>
</gene>
<keyword evidence="2" id="KW-1185">Reference proteome</keyword>
<accession>A0A6J0NI55</accession>
<keyword evidence="1" id="KW-1133">Transmembrane helix</keyword>
<dbReference type="Proteomes" id="UP000504610">
    <property type="component" value="Chromosome 1"/>
</dbReference>
<protein>
    <submittedName>
        <fullName evidence="3">Uncharacterized protein LOC108854418 isoform X2</fullName>
    </submittedName>
</protein>
<organism evidence="2 3">
    <name type="scientific">Raphanus sativus</name>
    <name type="common">Radish</name>
    <name type="synonym">Raphanus raphanistrum var. sativus</name>
    <dbReference type="NCBI Taxonomy" id="3726"/>
    <lineage>
        <taxon>Eukaryota</taxon>
        <taxon>Viridiplantae</taxon>
        <taxon>Streptophyta</taxon>
        <taxon>Embryophyta</taxon>
        <taxon>Tracheophyta</taxon>
        <taxon>Spermatophyta</taxon>
        <taxon>Magnoliopsida</taxon>
        <taxon>eudicotyledons</taxon>
        <taxon>Gunneridae</taxon>
        <taxon>Pentapetalae</taxon>
        <taxon>rosids</taxon>
        <taxon>malvids</taxon>
        <taxon>Brassicales</taxon>
        <taxon>Brassicaceae</taxon>
        <taxon>Brassiceae</taxon>
        <taxon>Raphanus</taxon>
    </lineage>
</organism>
<reference evidence="3" key="2">
    <citation type="submission" date="2025-08" db="UniProtKB">
        <authorList>
            <consortium name="RefSeq"/>
        </authorList>
    </citation>
    <scope>IDENTIFICATION</scope>
    <source>
        <tissue evidence="3">Leaf</tissue>
    </source>
</reference>
<name>A0A6J0NI55_RAPSA</name>
<reference evidence="2" key="1">
    <citation type="journal article" date="2019" name="Database">
        <title>The radish genome database (RadishGD): an integrated information resource for radish genomics.</title>
        <authorList>
            <person name="Yu H.J."/>
            <person name="Baek S."/>
            <person name="Lee Y.J."/>
            <person name="Cho A."/>
            <person name="Mun J.H."/>
        </authorList>
    </citation>
    <scope>NUCLEOTIDE SEQUENCE [LARGE SCALE GENOMIC DNA]</scope>
    <source>
        <strain evidence="2">cv. WK10039</strain>
    </source>
</reference>
<sequence length="167" mass="18465">MGLNRTRSLETQRKSEKVSSNIVSSLLICYLFTFPFVQCICFNSVIIVNPIGSRFHGDVSLPSSQIYKCERVESTMDIQFIILLSVDRFSKVSFSAAVVSAFDALLLGRSGQSHKILGGSPSLFDHLFTRNLGSRGSSALMPTIEGIAVHIGVRESLKRIPAKRWNL</sequence>
<evidence type="ECO:0000313" key="3">
    <source>
        <dbReference type="RefSeq" id="XP_018483483.2"/>
    </source>
</evidence>
<evidence type="ECO:0000313" key="2">
    <source>
        <dbReference type="Proteomes" id="UP000504610"/>
    </source>
</evidence>
<proteinExistence type="predicted"/>
<feature type="transmembrane region" description="Helical" evidence="1">
    <location>
        <begin position="21"/>
        <end position="46"/>
    </location>
</feature>
<dbReference type="AlphaFoldDB" id="A0A6J0NI55"/>
<evidence type="ECO:0000256" key="1">
    <source>
        <dbReference type="SAM" id="Phobius"/>
    </source>
</evidence>
<dbReference type="RefSeq" id="XP_018483483.2">
    <property type="nucleotide sequence ID" value="XM_018627981.2"/>
</dbReference>